<dbReference type="InterPro" id="IPR036375">
    <property type="entry name" value="Hemopexin-like_dom_sf"/>
</dbReference>
<dbReference type="PANTHER" id="PTHR22917">
    <property type="entry name" value="HEMOPEXIN DOMAIN-CONTAINING PROTEIN"/>
    <property type="match status" value="1"/>
</dbReference>
<dbReference type="Proteomes" id="UP001591681">
    <property type="component" value="Unassembled WGS sequence"/>
</dbReference>
<dbReference type="PANTHER" id="PTHR22917:SF10">
    <property type="entry name" value="HEMOPEXIN"/>
    <property type="match status" value="1"/>
</dbReference>
<keyword evidence="1" id="KW-0732">Signal</keyword>
<dbReference type="PROSITE" id="PS51642">
    <property type="entry name" value="HEMOPEXIN_2"/>
    <property type="match status" value="2"/>
</dbReference>
<feature type="repeat" description="Hemopexin" evidence="2">
    <location>
        <begin position="99"/>
        <end position="144"/>
    </location>
</feature>
<evidence type="ECO:0000256" key="2">
    <source>
        <dbReference type="PROSITE-ProRule" id="PRU01011"/>
    </source>
</evidence>
<accession>A0ABD1J529</accession>
<organism evidence="3 4">
    <name type="scientific">Coilia grayii</name>
    <name type="common">Gray's grenadier anchovy</name>
    <dbReference type="NCBI Taxonomy" id="363190"/>
    <lineage>
        <taxon>Eukaryota</taxon>
        <taxon>Metazoa</taxon>
        <taxon>Chordata</taxon>
        <taxon>Craniata</taxon>
        <taxon>Vertebrata</taxon>
        <taxon>Euteleostomi</taxon>
        <taxon>Actinopterygii</taxon>
        <taxon>Neopterygii</taxon>
        <taxon>Teleostei</taxon>
        <taxon>Clupei</taxon>
        <taxon>Clupeiformes</taxon>
        <taxon>Clupeoidei</taxon>
        <taxon>Engraulidae</taxon>
        <taxon>Coilinae</taxon>
        <taxon>Coilia</taxon>
    </lineage>
</organism>
<feature type="repeat" description="Hemopexin" evidence="2">
    <location>
        <begin position="46"/>
        <end position="98"/>
    </location>
</feature>
<dbReference type="AlphaFoldDB" id="A0ABD1J529"/>
<dbReference type="EMBL" id="JBHFQA010000020">
    <property type="protein sequence ID" value="KAL2081405.1"/>
    <property type="molecule type" value="Genomic_DNA"/>
</dbReference>
<keyword evidence="4" id="KW-1185">Reference proteome</keyword>
<evidence type="ECO:0000256" key="1">
    <source>
        <dbReference type="ARBA" id="ARBA00022729"/>
    </source>
</evidence>
<comment type="caution">
    <text evidence="3">The sequence shown here is derived from an EMBL/GenBank/DDBJ whole genome shotgun (WGS) entry which is preliminary data.</text>
</comment>
<proteinExistence type="predicted"/>
<gene>
    <name evidence="3" type="ORF">ACEWY4_023258</name>
</gene>
<protein>
    <recommendedName>
        <fullName evidence="5">Hemopexin</fullName>
    </recommendedName>
</protein>
<dbReference type="Gene3D" id="2.110.10.10">
    <property type="entry name" value="Hemopexin-like domain"/>
    <property type="match status" value="2"/>
</dbReference>
<evidence type="ECO:0008006" key="5">
    <source>
        <dbReference type="Google" id="ProtNLM"/>
    </source>
</evidence>
<sequence>MEMNAVALNENGIPYFVKSDQLFKGFHGNVEPINESFTEPNEHHHLGHVDAAFHMHIPNAPEHTNHMFLFLDTMLFSYYNHTLDPGYPKDIQEAFLGIPGHLDAAVDCPEEDCKANLVIFFKGDDIYYFDIKEKKVEEKEFMGKPICTYAFCWPSRDSGPNLACTRGGFTRLVCGSGFRAFVISLSPTGDASDHVEKERCSHVHLDAATSDDVGRVYAFRSHHFLCMEGEKMHSDTIESAFKELHSEVDAIFFYEGHMHMIKDNEVFACKIGEPHMHLEGYLKSLKEELGLDGSVDAAFICEGHPIAHVIKGIFKILFNCVHAGQTLYELDMMAALRVPTKDAPFKLFNYVDAANVWT</sequence>
<dbReference type="SUPFAM" id="SSF50923">
    <property type="entry name" value="Hemopexin-like domain"/>
    <property type="match status" value="2"/>
</dbReference>
<dbReference type="InterPro" id="IPR018487">
    <property type="entry name" value="Hemopexin-like_repeat"/>
</dbReference>
<dbReference type="SMART" id="SM00120">
    <property type="entry name" value="HX"/>
    <property type="match status" value="3"/>
</dbReference>
<evidence type="ECO:0000313" key="3">
    <source>
        <dbReference type="EMBL" id="KAL2081405.1"/>
    </source>
</evidence>
<reference evidence="3 4" key="1">
    <citation type="submission" date="2024-09" db="EMBL/GenBank/DDBJ databases">
        <title>A chromosome-level genome assembly of Gray's grenadier anchovy, Coilia grayii.</title>
        <authorList>
            <person name="Fu Z."/>
        </authorList>
    </citation>
    <scope>NUCLEOTIDE SEQUENCE [LARGE SCALE GENOMIC DNA]</scope>
    <source>
        <strain evidence="3">G4</strain>
        <tissue evidence="3">Muscle</tissue>
    </source>
</reference>
<name>A0ABD1J529_9TELE</name>
<evidence type="ECO:0000313" key="4">
    <source>
        <dbReference type="Proteomes" id="UP001591681"/>
    </source>
</evidence>
<dbReference type="InterPro" id="IPR051298">
    <property type="entry name" value="Heme_transport/Cell_adhesion"/>
</dbReference>